<evidence type="ECO:0000313" key="3">
    <source>
        <dbReference type="EMBL" id="MBB5066746.1"/>
    </source>
</evidence>
<dbReference type="RefSeq" id="WP_184260851.1">
    <property type="nucleotide sequence ID" value="NZ_JACHIO010000034.1"/>
</dbReference>
<keyword evidence="2" id="KW-1133">Transmembrane helix</keyword>
<evidence type="ECO:0000313" key="4">
    <source>
        <dbReference type="Proteomes" id="UP000584867"/>
    </source>
</evidence>
<sequence>MIDCGDLGITIHLLLDNELVGGELEQARVHLGACKSCRVRLQEEEALSKQLRHAFVPLVAPKSLRDRILSLTQASTVGGVPTGGDLPREHPSQHASHRHRPIGLSSGRIALATATLTMVVGGLLVVTKACRDSSTDL</sequence>
<feature type="region of interest" description="Disordered" evidence="1">
    <location>
        <begin position="79"/>
        <end position="100"/>
    </location>
</feature>
<accession>A0A7W7ZWT5</accession>
<feature type="transmembrane region" description="Helical" evidence="2">
    <location>
        <begin position="109"/>
        <end position="127"/>
    </location>
</feature>
<keyword evidence="2" id="KW-0812">Transmembrane</keyword>
<name>A0A7W7ZWT5_9BACT</name>
<dbReference type="Proteomes" id="UP000584867">
    <property type="component" value="Unassembled WGS sequence"/>
</dbReference>
<organism evidence="3 4">
    <name type="scientific">Granulicella mallensis</name>
    <dbReference type="NCBI Taxonomy" id="940614"/>
    <lineage>
        <taxon>Bacteria</taxon>
        <taxon>Pseudomonadati</taxon>
        <taxon>Acidobacteriota</taxon>
        <taxon>Terriglobia</taxon>
        <taxon>Terriglobales</taxon>
        <taxon>Acidobacteriaceae</taxon>
        <taxon>Granulicella</taxon>
    </lineage>
</organism>
<gene>
    <name evidence="3" type="ORF">HDF15_005130</name>
</gene>
<evidence type="ECO:0000256" key="1">
    <source>
        <dbReference type="SAM" id="MobiDB-lite"/>
    </source>
</evidence>
<protein>
    <recommendedName>
        <fullName evidence="5">Zinc-finger domain-containing protein</fullName>
    </recommendedName>
</protein>
<reference evidence="3 4" key="1">
    <citation type="submission" date="2020-08" db="EMBL/GenBank/DDBJ databases">
        <title>Genomic Encyclopedia of Type Strains, Phase IV (KMG-V): Genome sequencing to study the core and pangenomes of soil and plant-associated prokaryotes.</title>
        <authorList>
            <person name="Whitman W."/>
        </authorList>
    </citation>
    <scope>NUCLEOTIDE SEQUENCE [LARGE SCALE GENOMIC DNA]</scope>
    <source>
        <strain evidence="3 4">X5P3</strain>
    </source>
</reference>
<evidence type="ECO:0000256" key="2">
    <source>
        <dbReference type="SAM" id="Phobius"/>
    </source>
</evidence>
<keyword evidence="2" id="KW-0472">Membrane</keyword>
<dbReference type="AlphaFoldDB" id="A0A7W7ZWT5"/>
<proteinExistence type="predicted"/>
<dbReference type="EMBL" id="JACHIO010000034">
    <property type="protein sequence ID" value="MBB5066746.1"/>
    <property type="molecule type" value="Genomic_DNA"/>
</dbReference>
<comment type="caution">
    <text evidence="3">The sequence shown here is derived from an EMBL/GenBank/DDBJ whole genome shotgun (WGS) entry which is preliminary data.</text>
</comment>
<evidence type="ECO:0008006" key="5">
    <source>
        <dbReference type="Google" id="ProtNLM"/>
    </source>
</evidence>